<evidence type="ECO:0000256" key="1">
    <source>
        <dbReference type="SAM" id="MobiDB-lite"/>
    </source>
</evidence>
<evidence type="ECO:0000313" key="2">
    <source>
        <dbReference type="EMBL" id="KAK2106155.1"/>
    </source>
</evidence>
<feature type="region of interest" description="Disordered" evidence="1">
    <location>
        <begin position="145"/>
        <end position="188"/>
    </location>
</feature>
<keyword evidence="3" id="KW-1185">Reference proteome</keyword>
<organism evidence="2 3">
    <name type="scientific">Saguinus oedipus</name>
    <name type="common">Cotton-top tamarin</name>
    <name type="synonym">Oedipomidas oedipus</name>
    <dbReference type="NCBI Taxonomy" id="9490"/>
    <lineage>
        <taxon>Eukaryota</taxon>
        <taxon>Metazoa</taxon>
        <taxon>Chordata</taxon>
        <taxon>Craniata</taxon>
        <taxon>Vertebrata</taxon>
        <taxon>Euteleostomi</taxon>
        <taxon>Mammalia</taxon>
        <taxon>Eutheria</taxon>
        <taxon>Euarchontoglires</taxon>
        <taxon>Primates</taxon>
        <taxon>Haplorrhini</taxon>
        <taxon>Platyrrhini</taxon>
        <taxon>Cebidae</taxon>
        <taxon>Callitrichinae</taxon>
        <taxon>Saguinus</taxon>
    </lineage>
</organism>
<accession>A0ABQ9VAP9</accession>
<evidence type="ECO:0000313" key="3">
    <source>
        <dbReference type="Proteomes" id="UP001266305"/>
    </source>
</evidence>
<name>A0ABQ9VAP9_SAGOE</name>
<gene>
    <name evidence="2" type="ORF">P7K49_015669</name>
</gene>
<comment type="caution">
    <text evidence="2">The sequence shown here is derived from an EMBL/GenBank/DDBJ whole genome shotgun (WGS) entry which is preliminary data.</text>
</comment>
<dbReference type="EMBL" id="JASSZA010000007">
    <property type="protein sequence ID" value="KAK2106155.1"/>
    <property type="molecule type" value="Genomic_DNA"/>
</dbReference>
<reference evidence="2 3" key="1">
    <citation type="submission" date="2023-05" db="EMBL/GenBank/DDBJ databases">
        <title>B98-5 Cell Line De Novo Hybrid Assembly: An Optical Mapping Approach.</title>
        <authorList>
            <person name="Kananen K."/>
            <person name="Auerbach J.A."/>
            <person name="Kautto E."/>
            <person name="Blachly J.S."/>
        </authorList>
    </citation>
    <scope>NUCLEOTIDE SEQUENCE [LARGE SCALE GENOMIC DNA]</scope>
    <source>
        <strain evidence="2">B95-8</strain>
        <tissue evidence="2">Cell line</tissue>
    </source>
</reference>
<sequence length="211" mass="22986">MNQRFPDPPGHPRAPSVPRPPPACGRGHSLPALQRDLLPKSPFGPRLPWKGQRRRAPSRSLVPPLRPDWPAQAINARAKPRPRRACVSCVFGARAGCAPSAFAPPAPEARLLPPHPSPRQASRANMGQEEELLRIAKKLEKMAAEFGSRPPPPGGAGEPGSPRAQMGLGDPREARLVQGPRPFEDPCWAPRGRRGIMRVLEARLVHVPLDM</sequence>
<feature type="compositionally biased region" description="Pro residues" evidence="1">
    <location>
        <begin position="1"/>
        <end position="23"/>
    </location>
</feature>
<protein>
    <submittedName>
        <fullName evidence="2">Uncharacterized protein</fullName>
    </submittedName>
</protein>
<proteinExistence type="predicted"/>
<feature type="region of interest" description="Disordered" evidence="1">
    <location>
        <begin position="1"/>
        <end position="78"/>
    </location>
</feature>
<dbReference type="Proteomes" id="UP001266305">
    <property type="component" value="Unassembled WGS sequence"/>
</dbReference>